<proteinExistence type="predicted"/>
<evidence type="ECO:0000313" key="1">
    <source>
        <dbReference type="EMBL" id="KAL3744279.1"/>
    </source>
</evidence>
<organism evidence="1 2">
    <name type="scientific">Eucalyptus globulus</name>
    <name type="common">Tasmanian blue gum</name>
    <dbReference type="NCBI Taxonomy" id="34317"/>
    <lineage>
        <taxon>Eukaryota</taxon>
        <taxon>Viridiplantae</taxon>
        <taxon>Streptophyta</taxon>
        <taxon>Embryophyta</taxon>
        <taxon>Tracheophyta</taxon>
        <taxon>Spermatophyta</taxon>
        <taxon>Magnoliopsida</taxon>
        <taxon>eudicotyledons</taxon>
        <taxon>Gunneridae</taxon>
        <taxon>Pentapetalae</taxon>
        <taxon>rosids</taxon>
        <taxon>malvids</taxon>
        <taxon>Myrtales</taxon>
        <taxon>Myrtaceae</taxon>
        <taxon>Myrtoideae</taxon>
        <taxon>Eucalypteae</taxon>
        <taxon>Eucalyptus</taxon>
    </lineage>
</organism>
<keyword evidence="2" id="KW-1185">Reference proteome</keyword>
<reference evidence="1 2" key="1">
    <citation type="submission" date="2024-11" db="EMBL/GenBank/DDBJ databases">
        <title>Chromosome-level genome assembly of Eucalyptus globulus Labill. provides insights into its genome evolution.</title>
        <authorList>
            <person name="Li X."/>
        </authorList>
    </citation>
    <scope>NUCLEOTIDE SEQUENCE [LARGE SCALE GENOMIC DNA]</scope>
    <source>
        <strain evidence="1">CL2024</strain>
        <tissue evidence="1">Fresh tender leaves</tissue>
    </source>
</reference>
<dbReference type="AlphaFoldDB" id="A0ABD3KY76"/>
<accession>A0ABD3KY76</accession>
<name>A0ABD3KY76_EUCGL</name>
<sequence length="93" mass="10147">MATIATEMMLRCVFDGSLLVNDVEIERRPYHRNCGCALHKLKGSHLTACSHHNNMSFPWKNLSTNCCLSTAVSRLSSRSCAVGGSSVSSKDSK</sequence>
<protein>
    <submittedName>
        <fullName evidence="1">Uncharacterized protein</fullName>
    </submittedName>
</protein>
<dbReference type="Proteomes" id="UP001634007">
    <property type="component" value="Unassembled WGS sequence"/>
</dbReference>
<evidence type="ECO:0000313" key="2">
    <source>
        <dbReference type="Proteomes" id="UP001634007"/>
    </source>
</evidence>
<comment type="caution">
    <text evidence="1">The sequence shown here is derived from an EMBL/GenBank/DDBJ whole genome shotgun (WGS) entry which is preliminary data.</text>
</comment>
<dbReference type="PANTHER" id="PTHR35121">
    <property type="entry name" value="HOMEODOMAIN PROTEIN 8, PUTATIVE-RELATED"/>
    <property type="match status" value="1"/>
</dbReference>
<dbReference type="EMBL" id="JBJKBG010000003">
    <property type="protein sequence ID" value="KAL3744279.1"/>
    <property type="molecule type" value="Genomic_DNA"/>
</dbReference>
<dbReference type="PANTHER" id="PTHR35121:SF4">
    <property type="entry name" value="SWIM-TYPE DOMAIN-CONTAINING PROTEIN"/>
    <property type="match status" value="1"/>
</dbReference>
<gene>
    <name evidence="1" type="ORF">ACJRO7_013524</name>
</gene>